<dbReference type="Proteomes" id="UP001218188">
    <property type="component" value="Unassembled WGS sequence"/>
</dbReference>
<comment type="caution">
    <text evidence="2">The sequence shown here is derived from an EMBL/GenBank/DDBJ whole genome shotgun (WGS) entry which is preliminary data.</text>
</comment>
<feature type="transmembrane region" description="Helical" evidence="1">
    <location>
        <begin position="518"/>
        <end position="538"/>
    </location>
</feature>
<feature type="transmembrane region" description="Helical" evidence="1">
    <location>
        <begin position="71"/>
        <end position="91"/>
    </location>
</feature>
<feature type="transmembrane region" description="Helical" evidence="1">
    <location>
        <begin position="209"/>
        <end position="233"/>
    </location>
</feature>
<feature type="transmembrane region" description="Helical" evidence="1">
    <location>
        <begin position="482"/>
        <end position="506"/>
    </location>
</feature>
<keyword evidence="1" id="KW-1133">Transmembrane helix</keyword>
<feature type="transmembrane region" description="Helical" evidence="1">
    <location>
        <begin position="245"/>
        <end position="262"/>
    </location>
</feature>
<evidence type="ECO:0000256" key="1">
    <source>
        <dbReference type="SAM" id="Phobius"/>
    </source>
</evidence>
<reference evidence="2" key="1">
    <citation type="submission" date="2023-03" db="EMBL/GenBank/DDBJ databases">
        <title>Massive genome expansion in bonnet fungi (Mycena s.s.) driven by repeated elements and novel gene families across ecological guilds.</title>
        <authorList>
            <consortium name="Lawrence Berkeley National Laboratory"/>
            <person name="Harder C.B."/>
            <person name="Miyauchi S."/>
            <person name="Viragh M."/>
            <person name="Kuo A."/>
            <person name="Thoen E."/>
            <person name="Andreopoulos B."/>
            <person name="Lu D."/>
            <person name="Skrede I."/>
            <person name="Drula E."/>
            <person name="Henrissat B."/>
            <person name="Morin E."/>
            <person name="Kohler A."/>
            <person name="Barry K."/>
            <person name="LaButti K."/>
            <person name="Morin E."/>
            <person name="Salamov A."/>
            <person name="Lipzen A."/>
            <person name="Mereny Z."/>
            <person name="Hegedus B."/>
            <person name="Baldrian P."/>
            <person name="Stursova M."/>
            <person name="Weitz H."/>
            <person name="Taylor A."/>
            <person name="Grigoriev I.V."/>
            <person name="Nagy L.G."/>
            <person name="Martin F."/>
            <person name="Kauserud H."/>
        </authorList>
    </citation>
    <scope>NUCLEOTIDE SEQUENCE</scope>
    <source>
        <strain evidence="2">CBHHK200</strain>
    </source>
</reference>
<keyword evidence="1" id="KW-0472">Membrane</keyword>
<name>A0AAD6T8V3_9AGAR</name>
<accession>A0AAD6T8V3</accession>
<organism evidence="2 3">
    <name type="scientific">Mycena alexandri</name>
    <dbReference type="NCBI Taxonomy" id="1745969"/>
    <lineage>
        <taxon>Eukaryota</taxon>
        <taxon>Fungi</taxon>
        <taxon>Dikarya</taxon>
        <taxon>Basidiomycota</taxon>
        <taxon>Agaricomycotina</taxon>
        <taxon>Agaricomycetes</taxon>
        <taxon>Agaricomycetidae</taxon>
        <taxon>Agaricales</taxon>
        <taxon>Marasmiineae</taxon>
        <taxon>Mycenaceae</taxon>
        <taxon>Mycena</taxon>
    </lineage>
</organism>
<dbReference type="AlphaFoldDB" id="A0AAD6T8V3"/>
<gene>
    <name evidence="2" type="ORF">C8F04DRAFT_1392492</name>
</gene>
<keyword evidence="3" id="KW-1185">Reference proteome</keyword>
<sequence>MGSSLSTHYVDNWQQECAARFNCTSPGLVDINGYGISCNTTIQAAPQVWGITFGACEESCGMGVLRQSINFSAATIPLTTWLLPWLALIAQLPFEASDVWTDILSAFLCVGSPALATYSLALTVFNRRYITARFQALKRTVERETGPEYHFMASRVEAAAYILQESQQCPIRANQRRGELANLITMNGSHRQNFWEIAAKDLKNTRRGFTYSFGAQVFLAFVTYLISFIAAVVDSLGSPDVGLQFASSTVWSWMFPIVYGYIKVGSQYEAGCIEAALADNRIIVDPNAYGDTHRYQNGLRPNADMYKPLALRSDAESGAPPHIPAAEPAPAIPLEQIMPVEEAALPHAATIQPVASTSGSQLHQYLLVPNHDEATRSEATLAPAPNLPDRPLTPPTWCGFDIHGDERQEGPIFNYGRLFTWFAVTGHIENGFDEAIASFQRGTPVPKTTVEAARCCKWQESKDLSAFLAWSKLPGAVVKHMWMAAIAAVFLQWGTTGAAVFVAYWTPSVGIGCRSGSYLIYGVAATLSWIMLILSHLLSHEVMQRLERNPNHTSSILSFLAVSARLFGKTLAICNAMWLIASSVMEDIGYFQTCWCQTDAYQYHQSGWTPVFKGQQDLRDVAQERLAISKNALSPECHAHIRPRVTRAHPRARRRVEPRRHQVPAAVCAYWAAPVRANSRYARPECQCARADGLVPRARNLVLGMVGEGGGGPGKRSAQRSLALALGFGVCHRVHLRTPNTRCLPRERQTSLRGTAAHGLVPALRRAISILSQLAPYLLPPSLQAFSPHPQTRFVTLGLVEAKIGHAPTYAQESRIRGCERCAIRYDWREQNDHMSAPGVLDF</sequence>
<proteinExistence type="predicted"/>
<dbReference type="EMBL" id="JARJCM010000027">
    <property type="protein sequence ID" value="KAJ7039462.1"/>
    <property type="molecule type" value="Genomic_DNA"/>
</dbReference>
<feature type="transmembrane region" description="Helical" evidence="1">
    <location>
        <begin position="559"/>
        <end position="581"/>
    </location>
</feature>
<protein>
    <submittedName>
        <fullName evidence="2">Uncharacterized protein</fullName>
    </submittedName>
</protein>
<keyword evidence="1" id="KW-0812">Transmembrane</keyword>
<evidence type="ECO:0000313" key="3">
    <source>
        <dbReference type="Proteomes" id="UP001218188"/>
    </source>
</evidence>
<feature type="transmembrane region" description="Helical" evidence="1">
    <location>
        <begin position="103"/>
        <end position="125"/>
    </location>
</feature>
<evidence type="ECO:0000313" key="2">
    <source>
        <dbReference type="EMBL" id="KAJ7039462.1"/>
    </source>
</evidence>